<dbReference type="EMBL" id="BA000022">
    <property type="protein sequence ID" value="BAA17262.1"/>
    <property type="molecule type" value="Genomic_DNA"/>
</dbReference>
<dbReference type="Gene3D" id="3.30.700.10">
    <property type="entry name" value="Glycoprotein, Type 4 Pilin"/>
    <property type="match status" value="1"/>
</dbReference>
<evidence type="ECO:0000313" key="3">
    <source>
        <dbReference type="EMBL" id="BAA17262.1"/>
    </source>
</evidence>
<keyword evidence="2" id="KW-0472">Membrane</keyword>
<feature type="compositionally biased region" description="Low complexity" evidence="1">
    <location>
        <begin position="279"/>
        <end position="288"/>
    </location>
</feature>
<evidence type="ECO:0000313" key="4">
    <source>
        <dbReference type="Proteomes" id="UP000001425"/>
    </source>
</evidence>
<evidence type="ECO:0000256" key="2">
    <source>
        <dbReference type="SAM" id="Phobius"/>
    </source>
</evidence>
<dbReference type="NCBIfam" id="TIGR02532">
    <property type="entry name" value="IV_pilin_GFxxxE"/>
    <property type="match status" value="1"/>
</dbReference>
<reference evidence="3 4" key="2">
    <citation type="journal article" date="1996" name="DNA Res.">
        <title>Sequence analysis of the genome of the unicellular cyanobacterium Synechocystis sp. strain PCC6803. II. Sequence determination of the entire genome and assignment of potential protein-coding regions.</title>
        <authorList>
            <person name="Kaneko T."/>
            <person name="Sato S."/>
            <person name="Kotani H."/>
            <person name="Tanaka A."/>
            <person name="Asamizu E."/>
            <person name="Nakamura Y."/>
            <person name="Miyajima N."/>
            <person name="Hirosawa M."/>
            <person name="Sugiura M."/>
            <person name="Sasamoto S."/>
            <person name="Kimura T."/>
            <person name="Hosouchi T."/>
            <person name="Matsuno A."/>
            <person name="Muraki A."/>
            <person name="Nakazaki N."/>
            <person name="Naruo K."/>
            <person name="Okumura S."/>
            <person name="Shimpo S."/>
            <person name="Takeuchi C."/>
            <person name="Wada T."/>
            <person name="Watanabe A."/>
            <person name="Yamada M."/>
            <person name="Yasuda M."/>
            <person name="Tabata S."/>
        </authorList>
    </citation>
    <scope>NUCLEOTIDE SEQUENCE [LARGE SCALE GENOMIC DNA]</scope>
    <source>
        <strain evidence="4">ATCC 27184 / PCC 6803 / Kazusa</strain>
    </source>
</reference>
<feature type="compositionally biased region" description="Low complexity" evidence="1">
    <location>
        <begin position="299"/>
        <end position="317"/>
    </location>
</feature>
<dbReference type="AlphaFoldDB" id="P73235"/>
<dbReference type="PaxDb" id="1148-1652339"/>
<reference evidence="3 4" key="1">
    <citation type="journal article" date="1995" name="DNA Res.">
        <title>Sequence analysis of the genome of the unicellular cyanobacterium Synechocystis sp. strain PCC6803. I. Sequence features in the 1 Mb region from map positions 64% to 92% of the genome.</title>
        <authorList>
            <person name="Kaneko T."/>
            <person name="Tanaka A."/>
            <person name="Sato S."/>
            <person name="Kotani H."/>
            <person name="Sazuka T."/>
            <person name="Miyajima N."/>
            <person name="Sugiura M."/>
            <person name="Tabata S."/>
        </authorList>
    </citation>
    <scope>NUCLEOTIDE SEQUENCE [LARGE SCALE GENOMIC DNA]</scope>
    <source>
        <strain evidence="4">ATCC 27184 / PCC 6803 / Kazusa</strain>
    </source>
</reference>
<dbReference type="InterPro" id="IPR045584">
    <property type="entry name" value="Pilin-like"/>
</dbReference>
<dbReference type="InterPro" id="IPR012902">
    <property type="entry name" value="N_methyl_site"/>
</dbReference>
<dbReference type="SUPFAM" id="SSF54523">
    <property type="entry name" value="Pili subunits"/>
    <property type="match status" value="1"/>
</dbReference>
<protein>
    <submittedName>
        <fullName evidence="3">Slr2015 protein</fullName>
    </submittedName>
</protein>
<evidence type="ECO:0000256" key="1">
    <source>
        <dbReference type="SAM" id="MobiDB-lite"/>
    </source>
</evidence>
<keyword evidence="2" id="KW-0812">Transmembrane</keyword>
<dbReference type="Proteomes" id="UP000001425">
    <property type="component" value="Chromosome"/>
</dbReference>
<dbReference type="STRING" id="1148.gene:10498125"/>
<feature type="transmembrane region" description="Helical" evidence="2">
    <location>
        <begin position="28"/>
        <end position="50"/>
    </location>
</feature>
<dbReference type="PIR" id="S75348">
    <property type="entry name" value="S75348"/>
</dbReference>
<feature type="region of interest" description="Disordered" evidence="1">
    <location>
        <begin position="270"/>
        <end position="380"/>
    </location>
</feature>
<feature type="compositionally biased region" description="Gly residues" evidence="1">
    <location>
        <begin position="289"/>
        <end position="298"/>
    </location>
</feature>
<name>P73235_SYNY3</name>
<accession>P73235</accession>
<dbReference type="KEGG" id="syn:slr2015"/>
<keyword evidence="4" id="KW-1185">Reference proteome</keyword>
<proteinExistence type="predicted"/>
<dbReference type="InParanoid" id="P73235"/>
<keyword evidence="2" id="KW-1133">Transmembrane helix</keyword>
<sequence length="380" mass="39818">MYKSPFFKLRSILLLARNDQRTAPVSGYTLMELVVVVVVIGILSGIVVNAKPWYENPLKNSQDRLQSVIKTARTRAVNSTSTYRITANPNNPSQAIQVQRIRSGSCQANATLREASLATDTTIALNDVSGFAIGDRLKVGGTEADALSVNFGNSTITLGAPVGEKAVGTKVETVKNWKNDSAFLDEDLNVNKKVSQNNADIRMVGKFDNAAEENWSICINSRGLVSLFDADGMMTSNLDLVLTNPRTNEEAKVVIFPGGAMNATAIAMGSGSGGGGAGSESPTSSESPTGGGGTGGEGSEISGGETETSGGETGTSEKCNNGVGNGPEGCSPNDKDNDECPTGAPGAPCRAEKEAKEKAEKEAKEKEEKEKDSKENEGKK</sequence>
<gene>
    <name evidence="3" type="ordered locus">slr2015</name>
</gene>
<organism evidence="3 4">
    <name type="scientific">Synechocystis sp. (strain ATCC 27184 / PCC 6803 / Kazusa)</name>
    <dbReference type="NCBI Taxonomy" id="1111708"/>
    <lineage>
        <taxon>Bacteria</taxon>
        <taxon>Bacillati</taxon>
        <taxon>Cyanobacteriota</taxon>
        <taxon>Cyanophyceae</taxon>
        <taxon>Synechococcales</taxon>
        <taxon>Merismopediaceae</taxon>
        <taxon>Synechocystis</taxon>
    </lineage>
</organism>
<dbReference type="EnsemblBacteria" id="BAA17262">
    <property type="protein sequence ID" value="BAA17262"/>
    <property type="gene ID" value="BAA17262"/>
</dbReference>
<feature type="compositionally biased region" description="Basic and acidic residues" evidence="1">
    <location>
        <begin position="350"/>
        <end position="380"/>
    </location>
</feature>
<dbReference type="eggNOG" id="COG4970">
    <property type="taxonomic scope" value="Bacteria"/>
</dbReference>